<feature type="compositionally biased region" description="Pro residues" evidence="3">
    <location>
        <begin position="358"/>
        <end position="373"/>
    </location>
</feature>
<dbReference type="GO" id="GO:0000981">
    <property type="term" value="F:DNA-binding transcription factor activity, RNA polymerase II-specific"/>
    <property type="evidence" value="ECO:0007669"/>
    <property type="project" value="TreeGrafter"/>
</dbReference>
<dbReference type="InterPro" id="IPR001005">
    <property type="entry name" value="SANT/Myb"/>
</dbReference>
<accession>A0A7I8WB61</accession>
<gene>
    <name evidence="6" type="ORF">DGYR_LOCUS12760</name>
</gene>
<evidence type="ECO:0000256" key="1">
    <source>
        <dbReference type="ARBA" id="ARBA00022737"/>
    </source>
</evidence>
<dbReference type="GO" id="GO:0045944">
    <property type="term" value="P:positive regulation of transcription by RNA polymerase II"/>
    <property type="evidence" value="ECO:0007669"/>
    <property type="project" value="TreeGrafter"/>
</dbReference>
<dbReference type="InterPro" id="IPR009057">
    <property type="entry name" value="Homeodomain-like_sf"/>
</dbReference>
<comment type="caution">
    <text evidence="6">The sequence shown here is derived from an EMBL/GenBank/DDBJ whole genome shotgun (WGS) entry which is preliminary data.</text>
</comment>
<feature type="domain" description="Myb-like" evidence="4">
    <location>
        <begin position="21"/>
        <end position="72"/>
    </location>
</feature>
<organism evidence="6 7">
    <name type="scientific">Dimorphilus gyrociliatus</name>
    <dbReference type="NCBI Taxonomy" id="2664684"/>
    <lineage>
        <taxon>Eukaryota</taxon>
        <taxon>Metazoa</taxon>
        <taxon>Spiralia</taxon>
        <taxon>Lophotrochozoa</taxon>
        <taxon>Annelida</taxon>
        <taxon>Polychaeta</taxon>
        <taxon>Polychaeta incertae sedis</taxon>
        <taxon>Dinophilidae</taxon>
        <taxon>Dimorphilus</taxon>
    </lineage>
</organism>
<evidence type="ECO:0000259" key="4">
    <source>
        <dbReference type="PROSITE" id="PS50090"/>
    </source>
</evidence>
<proteinExistence type="predicted"/>
<dbReference type="GO" id="GO:0005634">
    <property type="term" value="C:nucleus"/>
    <property type="evidence" value="ECO:0007669"/>
    <property type="project" value="TreeGrafter"/>
</dbReference>
<dbReference type="SMART" id="SM00717">
    <property type="entry name" value="SANT"/>
    <property type="match status" value="2"/>
</dbReference>
<dbReference type="GO" id="GO:0000978">
    <property type="term" value="F:RNA polymerase II cis-regulatory region sequence-specific DNA binding"/>
    <property type="evidence" value="ECO:0007669"/>
    <property type="project" value="TreeGrafter"/>
</dbReference>
<name>A0A7I8WB61_9ANNE</name>
<keyword evidence="7" id="KW-1185">Reference proteome</keyword>
<dbReference type="Pfam" id="PF00249">
    <property type="entry name" value="Myb_DNA-binding"/>
    <property type="match status" value="2"/>
</dbReference>
<dbReference type="InterPro" id="IPR017930">
    <property type="entry name" value="Myb_dom"/>
</dbReference>
<dbReference type="SUPFAM" id="SSF46689">
    <property type="entry name" value="Homeodomain-like"/>
    <property type="match status" value="1"/>
</dbReference>
<feature type="domain" description="Myb-like" evidence="4">
    <location>
        <begin position="73"/>
        <end position="123"/>
    </location>
</feature>
<dbReference type="PROSITE" id="PS51294">
    <property type="entry name" value="HTH_MYB"/>
    <property type="match status" value="2"/>
</dbReference>
<sequence length="449" mass="50740">MLRNANSLNGSEKCLFQTNLDGQTVKGPWLKEEDEKVIDLVKKYGPKRWTLISRHIKGRTGKQCRERWHNHLNPDISKGPWTEEEDKLIYELHSKLGNKWAEIAKHLPGRTDNAVKNHWNSSMRRKFEADQLVKPNTSHHFMSTTKTSLTLNTTPIMTNPLNALSIFTPIEVDCSEGGNENSPDREKKYLSPPKTPTPIKVALAQANSLDENSTANIFTSTPLVSDSNMFVFTPDTNAFQSLDNIKTPTKARKALLQNTVTPQTPTPIKLALARVRSECNSSSMLEEIQLLISDDEIFENKENEQQFNSSVLDTPPMAKRSVEYNPETPSKSVTLDKSFMFSPSIIDDVAQPNDAFLAPPPPPPPPHPHPPSKPLDILPEQIISSDCINQESEEEEAAWRSKLELVRRLRRYPLPKGDRWCRSMCQLIDCENLVSYCDNLFSKLVADSS</sequence>
<feature type="domain" description="HTH myb-type" evidence="5">
    <location>
        <begin position="25"/>
        <end position="76"/>
    </location>
</feature>
<evidence type="ECO:0000313" key="7">
    <source>
        <dbReference type="Proteomes" id="UP000549394"/>
    </source>
</evidence>
<dbReference type="PROSITE" id="PS50090">
    <property type="entry name" value="MYB_LIKE"/>
    <property type="match status" value="2"/>
</dbReference>
<dbReference type="EMBL" id="CAJFCJ010000026">
    <property type="protein sequence ID" value="CAD5125382.1"/>
    <property type="molecule type" value="Genomic_DNA"/>
</dbReference>
<feature type="region of interest" description="Disordered" evidence="3">
    <location>
        <begin position="175"/>
        <end position="194"/>
    </location>
</feature>
<dbReference type="PANTHER" id="PTHR45614:SF25">
    <property type="entry name" value="MYB PROTEIN"/>
    <property type="match status" value="1"/>
</dbReference>
<dbReference type="CDD" id="cd00167">
    <property type="entry name" value="SANT"/>
    <property type="match status" value="2"/>
</dbReference>
<feature type="region of interest" description="Disordered" evidence="3">
    <location>
        <begin position="351"/>
        <end position="375"/>
    </location>
</feature>
<dbReference type="OrthoDB" id="2143914at2759"/>
<reference evidence="6 7" key="1">
    <citation type="submission" date="2020-08" db="EMBL/GenBank/DDBJ databases">
        <authorList>
            <person name="Hejnol A."/>
        </authorList>
    </citation>
    <scope>NUCLEOTIDE SEQUENCE [LARGE SCALE GENOMIC DNA]</scope>
</reference>
<keyword evidence="2" id="KW-0238">DNA-binding</keyword>
<protein>
    <submittedName>
        <fullName evidence="6">DgyrCDS13619</fullName>
    </submittedName>
</protein>
<evidence type="ECO:0000313" key="6">
    <source>
        <dbReference type="EMBL" id="CAD5125382.1"/>
    </source>
</evidence>
<dbReference type="PANTHER" id="PTHR45614">
    <property type="entry name" value="MYB PROTEIN-RELATED"/>
    <property type="match status" value="1"/>
</dbReference>
<dbReference type="GO" id="GO:0000278">
    <property type="term" value="P:mitotic cell cycle"/>
    <property type="evidence" value="ECO:0007669"/>
    <property type="project" value="TreeGrafter"/>
</dbReference>
<keyword evidence="1" id="KW-0677">Repeat</keyword>
<dbReference type="Proteomes" id="UP000549394">
    <property type="component" value="Unassembled WGS sequence"/>
</dbReference>
<evidence type="ECO:0000256" key="3">
    <source>
        <dbReference type="SAM" id="MobiDB-lite"/>
    </source>
</evidence>
<dbReference type="FunFam" id="1.10.10.60:FF:000010">
    <property type="entry name" value="Transcriptional activator Myb isoform A"/>
    <property type="match status" value="1"/>
</dbReference>
<evidence type="ECO:0000256" key="2">
    <source>
        <dbReference type="ARBA" id="ARBA00023125"/>
    </source>
</evidence>
<evidence type="ECO:0000259" key="5">
    <source>
        <dbReference type="PROSITE" id="PS51294"/>
    </source>
</evidence>
<dbReference type="Gene3D" id="1.10.10.60">
    <property type="entry name" value="Homeodomain-like"/>
    <property type="match status" value="2"/>
</dbReference>
<dbReference type="InterPro" id="IPR050560">
    <property type="entry name" value="MYB_TF"/>
</dbReference>
<dbReference type="AlphaFoldDB" id="A0A7I8WB61"/>
<feature type="domain" description="HTH myb-type" evidence="5">
    <location>
        <begin position="78"/>
        <end position="127"/>
    </location>
</feature>